<accession>A0ACC1HVJ2</accession>
<sequence length="378" mass="40472">MLRPPRSRRVAVGSTPNVVHMPGFLGGSPPPGATVYVHEDPQSDNSLDGWDYDSLSRLGHRPGHNPELGAGFDDLEVVGQPRIRTPHPHNGNGNSSSDDEDDNALAVFLGAERTTSPPLYQSRIGDAWIDVSTLRSNSNNSSNYLRQPISTAAAAAAADRPESEDDSDDESFTLDLAGHAREVVQCPQQQRELMVSQTGGSSSSSNRGELEVPSRRRDETGEPMPKRHTATSDRAGAQSPTSPLSNRGVSRYNLRQTTLDSSMTVNSGGANGNGDSDSRTRESTNTETQPQAAPTTTTSSISSLSSSLSASVQAKPVTFKCAVCLDSPDPAVALTGCGHVFCEDCALNAIFNNHKCPVCRKQTNSKQVRVLQFRIKQM</sequence>
<dbReference type="Proteomes" id="UP001145114">
    <property type="component" value="Unassembled WGS sequence"/>
</dbReference>
<proteinExistence type="predicted"/>
<evidence type="ECO:0000313" key="1">
    <source>
        <dbReference type="EMBL" id="KAJ1679257.1"/>
    </source>
</evidence>
<name>A0ACC1HVJ2_9FUNG</name>
<gene>
    <name evidence="1" type="ORF">EV182_002418</name>
</gene>
<dbReference type="EMBL" id="JAMZIH010000496">
    <property type="protein sequence ID" value="KAJ1679257.1"/>
    <property type="molecule type" value="Genomic_DNA"/>
</dbReference>
<keyword evidence="2" id="KW-1185">Reference proteome</keyword>
<comment type="caution">
    <text evidence="1">The sequence shown here is derived from an EMBL/GenBank/DDBJ whole genome shotgun (WGS) entry which is preliminary data.</text>
</comment>
<reference evidence="1" key="1">
    <citation type="submission" date="2022-06" db="EMBL/GenBank/DDBJ databases">
        <title>Phylogenomic reconstructions and comparative analyses of Kickxellomycotina fungi.</title>
        <authorList>
            <person name="Reynolds N.K."/>
            <person name="Stajich J.E."/>
            <person name="Barry K."/>
            <person name="Grigoriev I.V."/>
            <person name="Crous P."/>
            <person name="Smith M.E."/>
        </authorList>
    </citation>
    <scope>NUCLEOTIDE SEQUENCE</scope>
    <source>
        <strain evidence="1">RSA 2271</strain>
    </source>
</reference>
<organism evidence="1 2">
    <name type="scientific">Spiromyces aspiralis</name>
    <dbReference type="NCBI Taxonomy" id="68401"/>
    <lineage>
        <taxon>Eukaryota</taxon>
        <taxon>Fungi</taxon>
        <taxon>Fungi incertae sedis</taxon>
        <taxon>Zoopagomycota</taxon>
        <taxon>Kickxellomycotina</taxon>
        <taxon>Kickxellomycetes</taxon>
        <taxon>Kickxellales</taxon>
        <taxon>Kickxellaceae</taxon>
        <taxon>Spiromyces</taxon>
    </lineage>
</organism>
<evidence type="ECO:0000313" key="2">
    <source>
        <dbReference type="Proteomes" id="UP001145114"/>
    </source>
</evidence>
<protein>
    <submittedName>
        <fullName evidence="1">Uncharacterized protein</fullName>
    </submittedName>
</protein>